<feature type="compositionally biased region" description="Low complexity" evidence="6">
    <location>
        <begin position="1254"/>
        <end position="1275"/>
    </location>
</feature>
<feature type="compositionally biased region" description="Low complexity" evidence="6">
    <location>
        <begin position="138"/>
        <end position="205"/>
    </location>
</feature>
<keyword evidence="10" id="KW-1185">Reference proteome</keyword>
<dbReference type="PROSITE" id="PS51450">
    <property type="entry name" value="LRR"/>
    <property type="match status" value="1"/>
</dbReference>
<dbReference type="Gene3D" id="2.60.40.4300">
    <property type="match status" value="1"/>
</dbReference>
<keyword evidence="7" id="KW-1133">Transmembrane helix</keyword>
<evidence type="ECO:0000313" key="10">
    <source>
        <dbReference type="Proteomes" id="UP000051442"/>
    </source>
</evidence>
<dbReference type="PROSITE" id="PS50847">
    <property type="entry name" value="GRAM_POS_ANCHORING"/>
    <property type="match status" value="1"/>
</dbReference>
<evidence type="ECO:0000256" key="2">
    <source>
        <dbReference type="ARBA" id="ARBA00022525"/>
    </source>
</evidence>
<feature type="compositionally biased region" description="Low complexity" evidence="6">
    <location>
        <begin position="1291"/>
        <end position="1327"/>
    </location>
</feature>
<feature type="compositionally biased region" description="Polar residues" evidence="6">
    <location>
        <begin position="1276"/>
        <end position="1290"/>
    </location>
</feature>
<evidence type="ECO:0000256" key="1">
    <source>
        <dbReference type="ARBA" id="ARBA00022512"/>
    </source>
</evidence>
<evidence type="ECO:0000256" key="5">
    <source>
        <dbReference type="ARBA" id="ARBA00023088"/>
    </source>
</evidence>
<name>A0A0R2FN72_9LACO</name>
<feature type="region of interest" description="Disordered" evidence="6">
    <location>
        <begin position="54"/>
        <end position="215"/>
    </location>
</feature>
<feature type="domain" description="Gram-positive cocci surface proteins LPxTG" evidence="8">
    <location>
        <begin position="1372"/>
        <end position="1410"/>
    </location>
</feature>
<dbReference type="STRING" id="1423804.FD14_GL000139"/>
<protein>
    <recommendedName>
        <fullName evidence="8">Gram-positive cocci surface proteins LPxTG domain-containing protein</fullName>
    </recommendedName>
</protein>
<organism evidence="9 10">
    <name type="scientific">Secundilactobacillus similis DSM 23365 = JCM 2765</name>
    <dbReference type="NCBI Taxonomy" id="1423804"/>
    <lineage>
        <taxon>Bacteria</taxon>
        <taxon>Bacillati</taxon>
        <taxon>Bacillota</taxon>
        <taxon>Bacilli</taxon>
        <taxon>Lactobacillales</taxon>
        <taxon>Lactobacillaceae</taxon>
        <taxon>Secundilactobacillus</taxon>
    </lineage>
</organism>
<dbReference type="InterPro" id="IPR022263">
    <property type="entry name" value="KxYKxGKxW"/>
</dbReference>
<dbReference type="EMBL" id="AYZM01000061">
    <property type="protein sequence ID" value="KRN25732.1"/>
    <property type="molecule type" value="Genomic_DNA"/>
</dbReference>
<dbReference type="Pfam" id="PF19258">
    <property type="entry name" value="KxYKxGKxW_sig"/>
    <property type="match status" value="1"/>
</dbReference>
<feature type="compositionally biased region" description="Polar residues" evidence="6">
    <location>
        <begin position="107"/>
        <end position="137"/>
    </location>
</feature>
<dbReference type="InterPro" id="IPR032675">
    <property type="entry name" value="LRR_dom_sf"/>
</dbReference>
<keyword evidence="5" id="KW-0572">Peptidoglycan-anchor</keyword>
<keyword evidence="7" id="KW-0472">Membrane</keyword>
<dbReference type="InterPro" id="IPR001611">
    <property type="entry name" value="Leu-rich_rpt"/>
</dbReference>
<dbReference type="PATRIC" id="fig|1423804.4.peg.152"/>
<proteinExistence type="predicted"/>
<keyword evidence="4" id="KW-0677">Repeat</keyword>
<feature type="transmembrane region" description="Helical" evidence="7">
    <location>
        <begin position="27"/>
        <end position="48"/>
    </location>
</feature>
<feature type="compositionally biased region" description="Low complexity" evidence="6">
    <location>
        <begin position="59"/>
        <end position="97"/>
    </location>
</feature>
<keyword evidence="7" id="KW-0812">Transmembrane</keyword>
<dbReference type="Gene3D" id="3.10.20.470">
    <property type="match status" value="1"/>
</dbReference>
<dbReference type="SUPFAM" id="SSF52058">
    <property type="entry name" value="L domain-like"/>
    <property type="match status" value="1"/>
</dbReference>
<evidence type="ECO:0000313" key="9">
    <source>
        <dbReference type="EMBL" id="KRN25732.1"/>
    </source>
</evidence>
<reference evidence="9 10" key="1">
    <citation type="journal article" date="2015" name="Genome Announc.">
        <title>Expanding the biotechnology potential of lactobacilli through comparative genomics of 213 strains and associated genera.</title>
        <authorList>
            <person name="Sun Z."/>
            <person name="Harris H.M."/>
            <person name="McCann A."/>
            <person name="Guo C."/>
            <person name="Argimon S."/>
            <person name="Zhang W."/>
            <person name="Yang X."/>
            <person name="Jeffery I.B."/>
            <person name="Cooney J.C."/>
            <person name="Kagawa T.F."/>
            <person name="Liu W."/>
            <person name="Song Y."/>
            <person name="Salvetti E."/>
            <person name="Wrobel A."/>
            <person name="Rasinkangas P."/>
            <person name="Parkhill J."/>
            <person name="Rea M.C."/>
            <person name="O'Sullivan O."/>
            <person name="Ritari J."/>
            <person name="Douillard F.P."/>
            <person name="Paul Ross R."/>
            <person name="Yang R."/>
            <person name="Briner A.E."/>
            <person name="Felis G.E."/>
            <person name="de Vos W.M."/>
            <person name="Barrangou R."/>
            <person name="Klaenhammer T.R."/>
            <person name="Caufield P.W."/>
            <person name="Cui Y."/>
            <person name="Zhang H."/>
            <person name="O'Toole P.W."/>
        </authorList>
    </citation>
    <scope>NUCLEOTIDE SEQUENCE [LARGE SCALE GENOMIC DNA]</scope>
    <source>
        <strain evidence="9 10">DSM 23365</strain>
    </source>
</reference>
<feature type="region of interest" description="Disordered" evidence="6">
    <location>
        <begin position="1254"/>
        <end position="1327"/>
    </location>
</feature>
<dbReference type="Gene3D" id="3.10.20.320">
    <property type="entry name" value="Putative peptidoglycan bound protein (lpxtg motif)"/>
    <property type="match status" value="4"/>
</dbReference>
<dbReference type="Pfam" id="PF17965">
    <property type="entry name" value="MucBP_2"/>
    <property type="match status" value="1"/>
</dbReference>
<evidence type="ECO:0000256" key="6">
    <source>
        <dbReference type="SAM" id="MobiDB-lite"/>
    </source>
</evidence>
<dbReference type="InterPro" id="IPR009459">
    <property type="entry name" value="MucBP_dom"/>
</dbReference>
<evidence type="ECO:0000256" key="7">
    <source>
        <dbReference type="SAM" id="Phobius"/>
    </source>
</evidence>
<dbReference type="InterPro" id="IPR019931">
    <property type="entry name" value="LPXTG_anchor"/>
</dbReference>
<dbReference type="Proteomes" id="UP000051442">
    <property type="component" value="Unassembled WGS sequence"/>
</dbReference>
<accession>A0A0R2FN72</accession>
<dbReference type="InterPro" id="IPR041558">
    <property type="entry name" value="MucBP_2"/>
</dbReference>
<gene>
    <name evidence="9" type="ORF">FD14_GL000139</name>
</gene>
<keyword evidence="3" id="KW-0732">Signal</keyword>
<dbReference type="Gene3D" id="3.80.10.10">
    <property type="entry name" value="Ribonuclease Inhibitor"/>
    <property type="match status" value="1"/>
</dbReference>
<dbReference type="NCBIfam" id="TIGR03715">
    <property type="entry name" value="KxYKxGKxW"/>
    <property type="match status" value="1"/>
</dbReference>
<comment type="caution">
    <text evidence="9">The sequence shown here is derived from an EMBL/GenBank/DDBJ whole genome shotgun (WGS) entry which is preliminary data.</text>
</comment>
<sequence>MTTASTLEGEFNMETKTHFKMYKDGRIWVVAGITTVATSLMLFSTATLSPTRAMAAENSTTEPTISTVTTTTNTGQTATLGQATSTSTSAPTATSDSGESPAVAPVTDTSTGSGSAQATESPETPQAETSVASQPDADSQSTGTTQSDTVNPTESTPNTTASTTQPTATTAASTTPVARTARMAAAEPVATDPTADAATTDTTPTGSISTTAPDASDLTGVIKATDKFNVSKTDVLQWSYQHASLDKVPGQGAWQGADYAAQIASDASGVDPQTNKYYLDEWMPDEAFQYFLYSNNYQDQYTDFNAFRAAMTKDTLSQLTAIQTTEAKQHEGNYQDPTVLTNYMTLMGTETLEGLQYATNLTTLALNPSTSINVEVWGDSLRNANLWDISALAPLTKLQSVRISKFAVTDISALADKPDLSSVDLSYNQISDISPLATDPKLDVSKANLAYQHLLLAPITLKTGTAAYTTPSFIVKDLQDNNVPITAFNPTSSTYPGLFPSTADGGNLDDITLAWSQMLNDTAANYGSFTTTWKDANSNFEGWIIQPYLFQDAVGNVTVNYQLLQADGKQLSLYPTSVLAGTVGSDFDLNNSTAVSPALQTIMGDKGLVFSGVILTGTGKYSDYTANNGLAQRVSTTGTYTDAPQTLTLLFLKQWQVQVNYGVIQPDGTTVSAIMDNNGQPLQQQINGDLSTPISLYGNNGIVANLPGYIYAGVQTRTDTTNWTPLANNATEIPFIDGNQSVLVLYRVAQSATVTYQDQTTGQVLKTVTPTDDSSLTGVAGQTSSYSSHDQIAAYEQQGYRLVSDATLTADGKSAMVFGDTGQPTNYVVTLAHTYRAGDVNTVTAKITYVDQAGQSVAAPSVQTKSFVTVTDNTVANDAGTTYYSDGVATQAPTLTPAGQPTDSKWTAGNTAAFSGVVNPVVSSYHVVATTDPSGSLTQVTPAAVTAKSADSMDQVTYGLNQSQLTVNYVDLSGQPIAKPTTQSGDQGTTFSIDVPVIAGYRPVQINPQPVTGTYHGDQMTLTLHYEANPIETVPATTQLTINYVDRNGQSIMAPTTQSGDQGTKFSIDVPTIDGYRPVQINPQPVTGTYHGNQMTLTLHYDANPVETVPTTTQLTVNYVDRNGQPIAPSTTQSGDQGTKFSIDVPAIDGYRSVQINPQPVAGTYHGDQMTLTLHYDTIPVETTPATAQLTINYVDNNGQPISAPTTQSGDQGTGFSVTAPTIPGYQLADPQQQTVAGTYHGNDMTLTLTYNTQPTTPVVTEPDTATPPAVTPTDNGGTTSTVDTPSTDETPTVVQPTQPDQPAATVVSEPSTTTTQPTPKPADQAVTTDDAAATVVADYQTGNRVAQSAVTTNSTIANRPNVQQSTATTRLPQTSETSPSWFTALGAGLLTLVSGLGAGIVARQKRRGR</sequence>
<feature type="transmembrane region" description="Helical" evidence="7">
    <location>
        <begin position="1382"/>
        <end position="1403"/>
    </location>
</feature>
<keyword evidence="2" id="KW-0964">Secreted</keyword>
<dbReference type="Pfam" id="PF06458">
    <property type="entry name" value="MucBP"/>
    <property type="match status" value="5"/>
</dbReference>
<evidence type="ECO:0000256" key="4">
    <source>
        <dbReference type="ARBA" id="ARBA00022737"/>
    </source>
</evidence>
<dbReference type="NCBIfam" id="TIGR01167">
    <property type="entry name" value="LPXTG_anchor"/>
    <property type="match status" value="1"/>
</dbReference>
<evidence type="ECO:0000256" key="3">
    <source>
        <dbReference type="ARBA" id="ARBA00022729"/>
    </source>
</evidence>
<keyword evidence="1" id="KW-0134">Cell wall</keyword>
<evidence type="ECO:0000259" key="8">
    <source>
        <dbReference type="PROSITE" id="PS50847"/>
    </source>
</evidence>